<keyword evidence="2" id="KW-1133">Transmembrane helix</keyword>
<keyword evidence="2" id="KW-0472">Membrane</keyword>
<protein>
    <submittedName>
        <fullName evidence="4">FIVAR domain-containing protein</fullName>
    </submittedName>
</protein>
<evidence type="ECO:0000256" key="1">
    <source>
        <dbReference type="SAM" id="MobiDB-lite"/>
    </source>
</evidence>
<feature type="compositionally biased region" description="Low complexity" evidence="1">
    <location>
        <begin position="255"/>
        <end position="327"/>
    </location>
</feature>
<evidence type="ECO:0000313" key="4">
    <source>
        <dbReference type="EMBL" id="HJB39017.1"/>
    </source>
</evidence>
<gene>
    <name evidence="4" type="ORF">H9943_01320</name>
</gene>
<feature type="chain" id="PRO_5038447358" evidence="3">
    <location>
        <begin position="25"/>
        <end position="372"/>
    </location>
</feature>
<reference evidence="4" key="2">
    <citation type="submission" date="2021-04" db="EMBL/GenBank/DDBJ databases">
        <authorList>
            <person name="Gilroy R."/>
        </authorList>
    </citation>
    <scope>NUCLEOTIDE SEQUENCE</scope>
    <source>
        <strain evidence="4">ChiBcec8-14828</strain>
    </source>
</reference>
<reference evidence="4" key="1">
    <citation type="journal article" date="2021" name="PeerJ">
        <title>Extensive microbial diversity within the chicken gut microbiome revealed by metagenomics and culture.</title>
        <authorList>
            <person name="Gilroy R."/>
            <person name="Ravi A."/>
            <person name="Getino M."/>
            <person name="Pursley I."/>
            <person name="Horton D.L."/>
            <person name="Alikhan N.F."/>
            <person name="Baker D."/>
            <person name="Gharbi K."/>
            <person name="Hall N."/>
            <person name="Watson M."/>
            <person name="Adriaenssens E.M."/>
            <person name="Foster-Nyarko E."/>
            <person name="Jarju S."/>
            <person name="Secka A."/>
            <person name="Antonio M."/>
            <person name="Oren A."/>
            <person name="Chaudhuri R.R."/>
            <person name="La Ragione R."/>
            <person name="Hildebrand F."/>
            <person name="Pallen M.J."/>
        </authorList>
    </citation>
    <scope>NUCLEOTIDE SEQUENCE</scope>
    <source>
        <strain evidence="4">ChiBcec8-14828</strain>
    </source>
</reference>
<accession>A0A9D2S013</accession>
<sequence>MKKIIAGLVCGAVMLAGFIPAAFAVSSASVSMQATSDQAATTLNLSDSAQEVTAVSLSFQVNVTAGSSEKASVWFAFDSGLPANIQEYRYNAQTGRLTLYLSGKNALFQQDSTLLGSIKASTQDATGLTVSVQPISDSLKLVNTSSEVMNAPAIDTGSVVQLVVGEGGENNAAKVDFTALANAVATAEAKNAAEYTTDSWNALQAALRSAKAVLAAADSTQESVDAATNALNAAIQGLVAAGGSSSGNSSGGTGTAPTTPTTPTPGGVNTVTTPANNPAGAASSANKKPASSGSSSSAASSSESKSEAPSSTSASSSVPASESTAPAQSGSNAEAAQAQPTGNIANTIMIGVIILLVIAIIGVGIAIVRKRR</sequence>
<name>A0A9D2S013_9FIRM</name>
<evidence type="ECO:0000256" key="2">
    <source>
        <dbReference type="SAM" id="Phobius"/>
    </source>
</evidence>
<dbReference type="AlphaFoldDB" id="A0A9D2S013"/>
<proteinExistence type="predicted"/>
<comment type="caution">
    <text evidence="4">The sequence shown here is derived from an EMBL/GenBank/DDBJ whole genome shotgun (WGS) entry which is preliminary data.</text>
</comment>
<dbReference type="Gene3D" id="1.20.1270.90">
    <property type="entry name" value="AF1782-like"/>
    <property type="match status" value="1"/>
</dbReference>
<keyword evidence="2" id="KW-0812">Transmembrane</keyword>
<dbReference type="EMBL" id="DWYA01000013">
    <property type="protein sequence ID" value="HJB39017.1"/>
    <property type="molecule type" value="Genomic_DNA"/>
</dbReference>
<dbReference type="Pfam" id="PF07554">
    <property type="entry name" value="FIVAR"/>
    <property type="match status" value="1"/>
</dbReference>
<feature type="transmembrane region" description="Helical" evidence="2">
    <location>
        <begin position="348"/>
        <end position="368"/>
    </location>
</feature>
<feature type="signal peptide" evidence="3">
    <location>
        <begin position="1"/>
        <end position="24"/>
    </location>
</feature>
<keyword evidence="3" id="KW-0732">Signal</keyword>
<evidence type="ECO:0000313" key="5">
    <source>
        <dbReference type="Proteomes" id="UP000824209"/>
    </source>
</evidence>
<evidence type="ECO:0000256" key="3">
    <source>
        <dbReference type="SAM" id="SignalP"/>
    </source>
</evidence>
<organism evidence="4 5">
    <name type="scientific">Candidatus Ruthenibacterium avium</name>
    <dbReference type="NCBI Taxonomy" id="2838751"/>
    <lineage>
        <taxon>Bacteria</taxon>
        <taxon>Bacillati</taxon>
        <taxon>Bacillota</taxon>
        <taxon>Clostridia</taxon>
        <taxon>Eubacteriales</taxon>
        <taxon>Oscillospiraceae</taxon>
        <taxon>Ruthenibacterium</taxon>
    </lineage>
</organism>
<feature type="region of interest" description="Disordered" evidence="1">
    <location>
        <begin position="242"/>
        <end position="334"/>
    </location>
</feature>
<dbReference type="Proteomes" id="UP000824209">
    <property type="component" value="Unassembled WGS sequence"/>
</dbReference>